<dbReference type="Pfam" id="PF03780">
    <property type="entry name" value="Asp23"/>
    <property type="match status" value="1"/>
</dbReference>
<gene>
    <name evidence="2" type="ORF">I8U20_03715</name>
</gene>
<dbReference type="RefSeq" id="WP_181731690.1">
    <property type="nucleotide sequence ID" value="NZ_JACEIR010000003.1"/>
</dbReference>
<comment type="similarity">
    <text evidence="1">Belongs to the asp23 family.</text>
</comment>
<accession>A0A8I1DBI9</accession>
<keyword evidence="3" id="KW-1185">Reference proteome</keyword>
<organism evidence="2 3">
    <name type="scientific">Thermoactinomyces intermedius</name>
    <dbReference type="NCBI Taxonomy" id="2024"/>
    <lineage>
        <taxon>Bacteria</taxon>
        <taxon>Bacillati</taxon>
        <taxon>Bacillota</taxon>
        <taxon>Bacilli</taxon>
        <taxon>Bacillales</taxon>
        <taxon>Thermoactinomycetaceae</taxon>
        <taxon>Thermoactinomyces</taxon>
    </lineage>
</organism>
<dbReference type="EMBL" id="JAECVW010000002">
    <property type="protein sequence ID" value="MBH8594433.1"/>
    <property type="molecule type" value="Genomic_DNA"/>
</dbReference>
<evidence type="ECO:0000313" key="2">
    <source>
        <dbReference type="EMBL" id="MBH8594433.1"/>
    </source>
</evidence>
<dbReference type="PANTHER" id="PTHR34297">
    <property type="entry name" value="HYPOTHETICAL CYTOSOLIC PROTEIN-RELATED"/>
    <property type="match status" value="1"/>
</dbReference>
<protein>
    <submittedName>
        <fullName evidence="2">Asp23/Gls24 family envelope stress response protein</fullName>
    </submittedName>
</protein>
<evidence type="ECO:0000313" key="3">
    <source>
        <dbReference type="Proteomes" id="UP000633619"/>
    </source>
</evidence>
<dbReference type="InterPro" id="IPR005531">
    <property type="entry name" value="Asp23"/>
</dbReference>
<comment type="caution">
    <text evidence="2">The sequence shown here is derived from an EMBL/GenBank/DDBJ whole genome shotgun (WGS) entry which is preliminary data.</text>
</comment>
<dbReference type="Proteomes" id="UP000633619">
    <property type="component" value="Unassembled WGS sequence"/>
</dbReference>
<proteinExistence type="inferred from homology"/>
<evidence type="ECO:0000256" key="1">
    <source>
        <dbReference type="ARBA" id="ARBA00005721"/>
    </source>
</evidence>
<reference evidence="2 3" key="1">
    <citation type="submission" date="2020-12" db="EMBL/GenBank/DDBJ databases">
        <title>WGS of Thermoactinomyces spp.</title>
        <authorList>
            <person name="Cheng K."/>
        </authorList>
    </citation>
    <scope>NUCLEOTIDE SEQUENCE [LARGE SCALE GENOMIC DNA]</scope>
    <source>
        <strain evidence="3">CICC 10671\DSM 43846</strain>
    </source>
</reference>
<sequence length="134" mass="14365">MNEIYEYDQNAIGKIEIAPEVIQIISGIAASSVDGVIGLSGGTAANINQLLGRKNLKKGIHVDLGEQLAVDLSIVVQYGFNIPELGRKVQEEVKQAIENMTGLQVDQVSVKISGIKMPANDSGDENEPNPPRVK</sequence>
<name>A0A8I1DBI9_THEIN</name>
<dbReference type="AlphaFoldDB" id="A0A8I1DBI9"/>